<proteinExistence type="predicted"/>
<dbReference type="GO" id="GO:0046677">
    <property type="term" value="P:response to antibiotic"/>
    <property type="evidence" value="ECO:0007669"/>
    <property type="project" value="InterPro"/>
</dbReference>
<dbReference type="Gene3D" id="3.40.710.10">
    <property type="entry name" value="DD-peptidase/beta-lactamase superfamily"/>
    <property type="match status" value="2"/>
</dbReference>
<dbReference type="RefSeq" id="WP_183357965.1">
    <property type="nucleotide sequence ID" value="NZ_BAABKR010000001.1"/>
</dbReference>
<evidence type="ECO:0000313" key="3">
    <source>
        <dbReference type="EMBL" id="MBB3667544.1"/>
    </source>
</evidence>
<dbReference type="EMBL" id="JACIBT010000002">
    <property type="protein sequence ID" value="MBB3667544.1"/>
    <property type="molecule type" value="Genomic_DNA"/>
</dbReference>
<name>A0A7W5TUJ0_9MICC</name>
<dbReference type="GO" id="GO:0030655">
    <property type="term" value="P:beta-lactam antibiotic catabolic process"/>
    <property type="evidence" value="ECO:0007669"/>
    <property type="project" value="InterPro"/>
</dbReference>
<reference evidence="3 4" key="1">
    <citation type="submission" date="2020-08" db="EMBL/GenBank/DDBJ databases">
        <title>Sequencing the genomes of 1000 actinobacteria strains.</title>
        <authorList>
            <person name="Klenk H.-P."/>
        </authorList>
    </citation>
    <scope>NUCLEOTIDE SEQUENCE [LARGE SCALE GENOMIC DNA]</scope>
    <source>
        <strain evidence="3 4">DSM 28238</strain>
    </source>
</reference>
<keyword evidence="4" id="KW-1185">Reference proteome</keyword>
<feature type="domain" description="Beta-lactamase class A catalytic" evidence="2">
    <location>
        <begin position="336"/>
        <end position="492"/>
    </location>
</feature>
<feature type="domain" description="Beta-lactamase class A catalytic" evidence="2">
    <location>
        <begin position="43"/>
        <end position="262"/>
    </location>
</feature>
<organism evidence="3 4">
    <name type="scientific">Garicola koreensis</name>
    <dbReference type="NCBI Taxonomy" id="1262554"/>
    <lineage>
        <taxon>Bacteria</taxon>
        <taxon>Bacillati</taxon>
        <taxon>Actinomycetota</taxon>
        <taxon>Actinomycetes</taxon>
        <taxon>Micrococcales</taxon>
        <taxon>Micrococcaceae</taxon>
        <taxon>Garicola</taxon>
    </lineage>
</organism>
<sequence>MSADPDVLYRRVSQLAEQQPFAVHWQIRLPTACNAEPYDHGVVIGEGAQTQLASFSTRKVSLLAAALALVHRGELNLAQPLTVTAAMKDGVQAGIMKNLAPGVELSLEDHLRQMMITSDNICTQLVFDAIGQVTGDALQWVNDYCAWVGMRATVHREIFPRSAELSWHHGIEAMTVTTPADQAHLLALLGQGTYDDAAAARLHLSRQLCRFAVELMYGIYTPLLAGRTSSLRFAEKNGRGLRSLSQVGLATAEGAPVAAVAVYAENIPTQLPDGTPGRLAAHQLFADIGAAVEDWQVQPTRQSSGGHSSSGQSGDPGDLAGEAYSAGILLEAGTTRQLGEPSVLSHQQSHRQHRLAGVGKLFAALALAEQAEHDPTLLQASVTITGTHRRRAAVGPLRTHTGDLSLALGDAVGLIISTSDAAASLAVADALRGHDVDLVAQAQQLTERLGHGPDRLTATSITGAEPAEGACGDLLVGQTTPQDLARLLVQLACVGGLDSADGLACAGGLCSDASADPEAAAPESAASEARSIAPAAAERVLGWMSQVFEPAGLSSALPGYGPKRVPQWSVSGVELRSPSSVFSTGGWSSVMISYAARDQKALVVAATHHPSHAGGAAGAGRRVSRIFAGLGSAAYRGAGPL</sequence>
<dbReference type="AlphaFoldDB" id="A0A7W5TUJ0"/>
<gene>
    <name evidence="3" type="ORF">FHX47_001163</name>
</gene>
<dbReference type="InterPro" id="IPR045155">
    <property type="entry name" value="Beta-lactam_cat"/>
</dbReference>
<feature type="compositionally biased region" description="Low complexity" evidence="1">
    <location>
        <begin position="302"/>
        <end position="313"/>
    </location>
</feature>
<dbReference type="PANTHER" id="PTHR35333:SF3">
    <property type="entry name" value="BETA-LACTAMASE-TYPE TRANSPEPTIDASE FOLD CONTAINING PROTEIN"/>
    <property type="match status" value="1"/>
</dbReference>
<dbReference type="SUPFAM" id="SSF56601">
    <property type="entry name" value="beta-lactamase/transpeptidase-like"/>
    <property type="match status" value="2"/>
</dbReference>
<dbReference type="PANTHER" id="PTHR35333">
    <property type="entry name" value="BETA-LACTAMASE"/>
    <property type="match status" value="1"/>
</dbReference>
<comment type="caution">
    <text evidence="3">The sequence shown here is derived from an EMBL/GenBank/DDBJ whole genome shotgun (WGS) entry which is preliminary data.</text>
</comment>
<dbReference type="InterPro" id="IPR000871">
    <property type="entry name" value="Beta-lactam_class-A"/>
</dbReference>
<evidence type="ECO:0000256" key="1">
    <source>
        <dbReference type="SAM" id="MobiDB-lite"/>
    </source>
</evidence>
<accession>A0A7W5TUJ0</accession>
<dbReference type="GO" id="GO:0008800">
    <property type="term" value="F:beta-lactamase activity"/>
    <property type="evidence" value="ECO:0007669"/>
    <property type="project" value="InterPro"/>
</dbReference>
<evidence type="ECO:0000259" key="2">
    <source>
        <dbReference type="Pfam" id="PF13354"/>
    </source>
</evidence>
<protein>
    <submittedName>
        <fullName evidence="3">Beta-lactamase class A</fullName>
    </submittedName>
</protein>
<evidence type="ECO:0000313" key="4">
    <source>
        <dbReference type="Proteomes" id="UP000547528"/>
    </source>
</evidence>
<dbReference type="InterPro" id="IPR012338">
    <property type="entry name" value="Beta-lactam/transpept-like"/>
</dbReference>
<feature type="region of interest" description="Disordered" evidence="1">
    <location>
        <begin position="299"/>
        <end position="318"/>
    </location>
</feature>
<dbReference type="Proteomes" id="UP000547528">
    <property type="component" value="Unassembled WGS sequence"/>
</dbReference>
<dbReference type="Pfam" id="PF13354">
    <property type="entry name" value="Beta-lactamase2"/>
    <property type="match status" value="2"/>
</dbReference>